<name>A0ABX2P8J1_9PROT</name>
<organism evidence="1 2">
    <name type="scientific">Asaia spathodeae</name>
    <dbReference type="NCBI Taxonomy" id="657016"/>
    <lineage>
        <taxon>Bacteria</taxon>
        <taxon>Pseudomonadati</taxon>
        <taxon>Pseudomonadota</taxon>
        <taxon>Alphaproteobacteria</taxon>
        <taxon>Acetobacterales</taxon>
        <taxon>Acetobacteraceae</taxon>
        <taxon>Asaia</taxon>
    </lineage>
</organism>
<reference evidence="1 2" key="1">
    <citation type="submission" date="2020-06" db="EMBL/GenBank/DDBJ databases">
        <title>Synonyms of Asaia species.</title>
        <authorList>
            <person name="Sombolestani A."/>
        </authorList>
    </citation>
    <scope>NUCLEOTIDE SEQUENCE [LARGE SCALE GENOMIC DNA]</scope>
    <source>
        <strain evidence="1 2">LMG 27047</strain>
    </source>
</reference>
<keyword evidence="2" id="KW-1185">Reference proteome</keyword>
<evidence type="ECO:0000313" key="1">
    <source>
        <dbReference type="EMBL" id="NVN48262.1"/>
    </source>
</evidence>
<comment type="caution">
    <text evidence="1">The sequence shown here is derived from an EMBL/GenBank/DDBJ whole genome shotgun (WGS) entry which is preliminary data.</text>
</comment>
<dbReference type="EMBL" id="JABXXV010000017">
    <property type="protein sequence ID" value="NVN48262.1"/>
    <property type="molecule type" value="Genomic_DNA"/>
</dbReference>
<sequence length="106" mass="12289">MNRHDLIYRLERFLRSKLQCGFKCVNRELSLNITENIKNITDIDGKEVIVDGTVCLVEEQFSIYLKTYIMLLEGDLPQSEAEDIFSDAECPISPDDKVLFVLQWSD</sequence>
<proteinExistence type="predicted"/>
<evidence type="ECO:0000313" key="2">
    <source>
        <dbReference type="Proteomes" id="UP001516351"/>
    </source>
</evidence>
<protein>
    <submittedName>
        <fullName evidence="1">Uncharacterized protein</fullName>
    </submittedName>
</protein>
<dbReference type="RefSeq" id="WP_267311731.1">
    <property type="nucleotide sequence ID" value="NZ_JABXXV010000017.1"/>
</dbReference>
<dbReference type="Proteomes" id="UP001516351">
    <property type="component" value="Unassembled WGS sequence"/>
</dbReference>
<accession>A0ABX2P8J1</accession>
<gene>
    <name evidence="1" type="ORF">HW542_15825</name>
</gene>